<dbReference type="EMBL" id="JABBWM010000046">
    <property type="protein sequence ID" value="KAG2102877.1"/>
    <property type="molecule type" value="Genomic_DNA"/>
</dbReference>
<evidence type="ECO:0000313" key="3">
    <source>
        <dbReference type="Proteomes" id="UP000823399"/>
    </source>
</evidence>
<proteinExistence type="predicted"/>
<accession>A0A9P7F3E6</accession>
<dbReference type="Proteomes" id="UP000823399">
    <property type="component" value="Unassembled WGS sequence"/>
</dbReference>
<evidence type="ECO:0008006" key="4">
    <source>
        <dbReference type="Google" id="ProtNLM"/>
    </source>
</evidence>
<gene>
    <name evidence="2" type="ORF">F5147DRAFT_707098</name>
</gene>
<keyword evidence="3" id="KW-1185">Reference proteome</keyword>
<dbReference type="AlphaFoldDB" id="A0A9P7F3E6"/>
<dbReference type="RefSeq" id="XP_041290344.1">
    <property type="nucleotide sequence ID" value="XM_041438050.1"/>
</dbReference>
<sequence length="81" mass="8965">MRKTAHISTLWMRSWAMVCWTFKPAICAGDDNTTVYIATVRDGLGAAKLSSKRHVSKLHFHGGFNSIVGSKQLLVERCKSG</sequence>
<feature type="chain" id="PRO_5040499015" description="Secreted protein" evidence="1">
    <location>
        <begin position="28"/>
        <end position="81"/>
    </location>
</feature>
<comment type="caution">
    <text evidence="2">The sequence shown here is derived from an EMBL/GenBank/DDBJ whole genome shotgun (WGS) entry which is preliminary data.</text>
</comment>
<evidence type="ECO:0000313" key="2">
    <source>
        <dbReference type="EMBL" id="KAG2102877.1"/>
    </source>
</evidence>
<evidence type="ECO:0000256" key="1">
    <source>
        <dbReference type="SAM" id="SignalP"/>
    </source>
</evidence>
<name>A0A9P7F3E6_9AGAM</name>
<organism evidence="2 3">
    <name type="scientific">Suillus discolor</name>
    <dbReference type="NCBI Taxonomy" id="1912936"/>
    <lineage>
        <taxon>Eukaryota</taxon>
        <taxon>Fungi</taxon>
        <taxon>Dikarya</taxon>
        <taxon>Basidiomycota</taxon>
        <taxon>Agaricomycotina</taxon>
        <taxon>Agaricomycetes</taxon>
        <taxon>Agaricomycetidae</taxon>
        <taxon>Boletales</taxon>
        <taxon>Suillineae</taxon>
        <taxon>Suillaceae</taxon>
        <taxon>Suillus</taxon>
    </lineage>
</organism>
<reference evidence="2" key="1">
    <citation type="journal article" date="2020" name="New Phytol.">
        <title>Comparative genomics reveals dynamic genome evolution in host specialist ectomycorrhizal fungi.</title>
        <authorList>
            <person name="Lofgren L.A."/>
            <person name="Nguyen N.H."/>
            <person name="Vilgalys R."/>
            <person name="Ruytinx J."/>
            <person name="Liao H.L."/>
            <person name="Branco S."/>
            <person name="Kuo A."/>
            <person name="LaButti K."/>
            <person name="Lipzen A."/>
            <person name="Andreopoulos W."/>
            <person name="Pangilinan J."/>
            <person name="Riley R."/>
            <person name="Hundley H."/>
            <person name="Na H."/>
            <person name="Barry K."/>
            <person name="Grigoriev I.V."/>
            <person name="Stajich J.E."/>
            <person name="Kennedy P.G."/>
        </authorList>
    </citation>
    <scope>NUCLEOTIDE SEQUENCE</scope>
    <source>
        <strain evidence="2">FC423</strain>
    </source>
</reference>
<keyword evidence="1" id="KW-0732">Signal</keyword>
<protein>
    <recommendedName>
        <fullName evidence="4">Secreted protein</fullName>
    </recommendedName>
</protein>
<dbReference type="GeneID" id="64700309"/>
<feature type="signal peptide" evidence="1">
    <location>
        <begin position="1"/>
        <end position="27"/>
    </location>
</feature>